<feature type="domain" description="PLD phosphodiesterase" evidence="2">
    <location>
        <begin position="336"/>
        <end position="363"/>
    </location>
</feature>
<dbReference type="Pfam" id="PF13091">
    <property type="entry name" value="PLDc_2"/>
    <property type="match status" value="2"/>
</dbReference>
<proteinExistence type="predicted"/>
<dbReference type="GO" id="GO:0016020">
    <property type="term" value="C:membrane"/>
    <property type="evidence" value="ECO:0007669"/>
    <property type="project" value="TreeGrafter"/>
</dbReference>
<dbReference type="PANTHER" id="PTHR21248:SF22">
    <property type="entry name" value="PHOSPHOLIPASE D"/>
    <property type="match status" value="1"/>
</dbReference>
<accession>A0A3A8JDF6</accession>
<dbReference type="CDD" id="cd09110">
    <property type="entry name" value="PLDc_CLS_1"/>
    <property type="match status" value="1"/>
</dbReference>
<dbReference type="GO" id="GO:0032049">
    <property type="term" value="P:cardiolipin biosynthetic process"/>
    <property type="evidence" value="ECO:0007669"/>
    <property type="project" value="UniProtKB-ARBA"/>
</dbReference>
<feature type="domain" description="PLD phosphodiesterase" evidence="2">
    <location>
        <begin position="160"/>
        <end position="183"/>
    </location>
</feature>
<gene>
    <name evidence="3" type="ORF">D7V88_04130</name>
</gene>
<evidence type="ECO:0000259" key="2">
    <source>
        <dbReference type="PROSITE" id="PS50035"/>
    </source>
</evidence>
<evidence type="ECO:0000313" key="4">
    <source>
        <dbReference type="Proteomes" id="UP000268094"/>
    </source>
</evidence>
<dbReference type="InterPro" id="IPR001736">
    <property type="entry name" value="PLipase_D/transphosphatidylase"/>
</dbReference>
<dbReference type="PROSITE" id="PS50035">
    <property type="entry name" value="PLD"/>
    <property type="match status" value="2"/>
</dbReference>
<name>A0A3A8JDF6_9BACT</name>
<feature type="compositionally biased region" description="Basic and acidic residues" evidence="1">
    <location>
        <begin position="18"/>
        <end position="29"/>
    </location>
</feature>
<keyword evidence="4" id="KW-1185">Reference proteome</keyword>
<evidence type="ECO:0000256" key="1">
    <source>
        <dbReference type="SAM" id="MobiDB-lite"/>
    </source>
</evidence>
<sequence length="423" mass="47506">MSELQDVELLPQPGAHGFDGDGTNRKHEMQGPFELPPGPEGFSFALYQSTGVALSPGHRVHLLENSQVFDRMLEDIRAAKHSVHMLVYIWRPCELSDRFVEALIERSRAGVQCRVVVDPVGSEETTGDKDFDQKIEKRLTDAGVEVHYYRLLAGKVLGRLLGRSHQKIVVVDGRIAYTGGFGIWKVWEGDGLKEDNWRDTHIRVEGPEVRRFQVTFAKHWQESGGGLLPREAFPELKADGGGCAAFIDSSGRLGITEAERMVRLVVAAATKRLWIANAYFTPPNDILEQLEVKVRQGVDVRVLGPGPHHDVPVVRASQRSTYERLLAAGVRIWEYQPAMLHSKTMLVDDWLCVVGSTNLDALSLNKLSEGSLVFEDKEIAAKMEGCWERDIRHSKEITLENGGRTNPWRRFARRATQFAGHDR</sequence>
<dbReference type="GO" id="GO:0008808">
    <property type="term" value="F:cardiolipin synthase activity"/>
    <property type="evidence" value="ECO:0007669"/>
    <property type="project" value="TreeGrafter"/>
</dbReference>
<dbReference type="SUPFAM" id="SSF56024">
    <property type="entry name" value="Phospholipase D/nuclease"/>
    <property type="match status" value="2"/>
</dbReference>
<dbReference type="InterPro" id="IPR025202">
    <property type="entry name" value="PLD-like_dom"/>
</dbReference>
<comment type="caution">
    <text evidence="3">The sequence shown here is derived from an EMBL/GenBank/DDBJ whole genome shotgun (WGS) entry which is preliminary data.</text>
</comment>
<organism evidence="3 4">
    <name type="scientific">Corallococcus terminator</name>
    <dbReference type="NCBI Taxonomy" id="2316733"/>
    <lineage>
        <taxon>Bacteria</taxon>
        <taxon>Pseudomonadati</taxon>
        <taxon>Myxococcota</taxon>
        <taxon>Myxococcia</taxon>
        <taxon>Myxococcales</taxon>
        <taxon>Cystobacterineae</taxon>
        <taxon>Myxococcaceae</taxon>
        <taxon>Corallococcus</taxon>
    </lineage>
</organism>
<dbReference type="CDD" id="cd09159">
    <property type="entry name" value="PLDc_ybhO_like_2"/>
    <property type="match status" value="1"/>
</dbReference>
<dbReference type="PANTHER" id="PTHR21248">
    <property type="entry name" value="CARDIOLIPIN SYNTHASE"/>
    <property type="match status" value="1"/>
</dbReference>
<dbReference type="AlphaFoldDB" id="A0A3A8JDF6"/>
<dbReference type="OrthoDB" id="9762009at2"/>
<dbReference type="SMART" id="SM00155">
    <property type="entry name" value="PLDc"/>
    <property type="match status" value="2"/>
</dbReference>
<dbReference type="EMBL" id="RAVZ01000015">
    <property type="protein sequence ID" value="RKG93038.1"/>
    <property type="molecule type" value="Genomic_DNA"/>
</dbReference>
<evidence type="ECO:0000313" key="3">
    <source>
        <dbReference type="EMBL" id="RKG93038.1"/>
    </source>
</evidence>
<dbReference type="Gene3D" id="3.30.870.10">
    <property type="entry name" value="Endonuclease Chain A"/>
    <property type="match status" value="2"/>
</dbReference>
<feature type="region of interest" description="Disordered" evidence="1">
    <location>
        <begin position="1"/>
        <end position="34"/>
    </location>
</feature>
<dbReference type="RefSeq" id="WP_120539278.1">
    <property type="nucleotide sequence ID" value="NZ_RAVZ01000015.1"/>
</dbReference>
<dbReference type="Proteomes" id="UP000268094">
    <property type="component" value="Unassembled WGS sequence"/>
</dbReference>
<protein>
    <submittedName>
        <fullName evidence="3">Cardiolipin synthase B</fullName>
    </submittedName>
</protein>
<reference evidence="4" key="1">
    <citation type="submission" date="2018-09" db="EMBL/GenBank/DDBJ databases">
        <authorList>
            <person name="Livingstone P.G."/>
            <person name="Whitworth D.E."/>
        </authorList>
    </citation>
    <scope>NUCLEOTIDE SEQUENCE [LARGE SCALE GENOMIC DNA]</scope>
    <source>
        <strain evidence="4">CA054A</strain>
    </source>
</reference>